<dbReference type="InterPro" id="IPR001173">
    <property type="entry name" value="Glyco_trans_2-like"/>
</dbReference>
<dbReference type="InterPro" id="IPR029044">
    <property type="entry name" value="Nucleotide-diphossugar_trans"/>
</dbReference>
<dbReference type="Gene3D" id="1.25.40.10">
    <property type="entry name" value="Tetratricopeptide repeat domain"/>
    <property type="match status" value="1"/>
</dbReference>
<dbReference type="EMBL" id="KY684096">
    <property type="protein sequence ID" value="ARF10079.1"/>
    <property type="molecule type" value="Genomic_DNA"/>
</dbReference>
<evidence type="ECO:0000313" key="2">
    <source>
        <dbReference type="EMBL" id="ARF10079.1"/>
    </source>
</evidence>
<dbReference type="SUPFAM" id="SSF53448">
    <property type="entry name" value="Nucleotide-diphospho-sugar transferases"/>
    <property type="match status" value="1"/>
</dbReference>
<sequence>MSQKPKICLSMIVKNESHVIKQTLENISKYIDYYVINDTGSTDNTKEIIKEYFDSVNIPGEIIDHEFRSCNCHMGNKWKKYSFFHFGWNRSYALKQCEGKSDYIFVFDADDLIIGDMNLNNLNADCYNLRFGKGFTYVRPLIFKNDASFNWHYKDPLHEYATCDKQNYKKDTLLGNYYIESRRLGARNQDKNKYLRDAQIFEELLKENPNDERYTFYCAQSYYDHGDFENAIKFYKKRISLGNWYEEVFYSYFRIGQALEALKRPWGEVKKAYFDAYNYCKDRAEPLYGIAKYYRNVSNFKQGYKYAKIASQIPYPSKCTLFVYKDVYDYRILEELSFCAFNLEKYHEAYAISKKMLNSHKLSERDIEKFESIMKNSKYKIDHVNKNSCLIYTGNLTINRNSLIFNLIKIITKTHKTILVGNKIDIYSYKNTYITSAKTFKECLKEKSIDVDYLILYDSVDYYYENFNVIHKTTILLQQDHIIKNIFENGLIVGIKNSEYLNKIFEKLHISQIICRSQEIKEKIIETYTLDTNTIKNINFDEETEYHALFNNENNKYIFKLDIDNDTNGLVYLEPECLKYIKENKQGYHFNNQLIISYYTEIQKKQPFVLEHIGKLALLYNELGDNHQALISLDTAINLIKENKFYQPYKTILQLIKSKILYDIEKYQESYDLCNLTLKNDIIPNKIRVFYENLRNLIASEHIYDKYLGYSSDIVKTIQNNNNKNILFVTCNGDYFEKTINSFINCCIDINKIDHWLCIDESKNKINKKYPFFNCVIKKNCTLLNFIRDKALSEKFKYMLYVPPNWQFIQKRDYITECIEILESNEKNCIVSFNKKDLITQFSLSFIKLSALDETGIFCNTENPEKDYITELKLRNYNLTSLDTISAIDLLFLQSSKNIHSNLSIKVISDNNDIEIWKRFKESISSQVSKIEQNKKTNLSKDDKDLFVGNNFNYLRSIIDPILTHIDILKETIYEYTLVLNERVVMKKDYKDTLNAILNSKLKYDFIVLDNIKESNQLITKENIPIQLEKMNGYIISKEGRVKLLNFILNNKINTINYLENQNVIDTYILNKKIYDIPMIKKDESNKEFIELEGYKFYSLMDSYGHDSGYYENISIHQLKDICDKNGDAGFNTLGWIKHKINSEENFIILPNSSNPSDGLYVKI</sequence>
<dbReference type="InterPro" id="IPR011990">
    <property type="entry name" value="TPR-like_helical_dom_sf"/>
</dbReference>
<dbReference type="SUPFAM" id="SSF48452">
    <property type="entry name" value="TPR-like"/>
    <property type="match status" value="2"/>
</dbReference>
<dbReference type="PANTHER" id="PTHR43630:SF2">
    <property type="entry name" value="GLYCOSYLTRANSFERASE"/>
    <property type="match status" value="1"/>
</dbReference>
<keyword evidence="2" id="KW-0808">Transferase</keyword>
<organism evidence="2">
    <name type="scientific">Indivirus ILV1</name>
    <dbReference type="NCBI Taxonomy" id="1977633"/>
    <lineage>
        <taxon>Viruses</taxon>
        <taxon>Varidnaviria</taxon>
        <taxon>Bamfordvirae</taxon>
        <taxon>Nucleocytoviricota</taxon>
        <taxon>Megaviricetes</taxon>
        <taxon>Imitervirales</taxon>
        <taxon>Mimiviridae</taxon>
        <taxon>Klosneuvirinae</taxon>
        <taxon>Indivirus</taxon>
    </lineage>
</organism>
<name>A0A1V0SEC5_9VIRU</name>
<dbReference type="GO" id="GO:0016740">
    <property type="term" value="F:transferase activity"/>
    <property type="evidence" value="ECO:0007669"/>
    <property type="project" value="UniProtKB-KW"/>
</dbReference>
<feature type="domain" description="Glycosyltransferase 2-like" evidence="1">
    <location>
        <begin position="11"/>
        <end position="113"/>
    </location>
</feature>
<evidence type="ECO:0000259" key="1">
    <source>
        <dbReference type="Pfam" id="PF00535"/>
    </source>
</evidence>
<dbReference type="Pfam" id="PF00535">
    <property type="entry name" value="Glycos_transf_2"/>
    <property type="match status" value="1"/>
</dbReference>
<gene>
    <name evidence="2" type="ORF">Indivirus_12_7</name>
</gene>
<proteinExistence type="predicted"/>
<dbReference type="PANTHER" id="PTHR43630">
    <property type="entry name" value="POLY-BETA-1,6-N-ACETYL-D-GLUCOSAMINE SYNTHASE"/>
    <property type="match status" value="1"/>
</dbReference>
<reference evidence="2" key="1">
    <citation type="journal article" date="2017" name="Science">
        <title>Giant viruses with an expanded complement of translation system components.</title>
        <authorList>
            <person name="Schulz F."/>
            <person name="Yutin N."/>
            <person name="Ivanova N.N."/>
            <person name="Ortega D.R."/>
            <person name="Lee T.K."/>
            <person name="Vierheilig J."/>
            <person name="Daims H."/>
            <person name="Horn M."/>
            <person name="Wagner M."/>
            <person name="Jensen G.J."/>
            <person name="Kyrpides N.C."/>
            <person name="Koonin E.V."/>
            <person name="Woyke T."/>
        </authorList>
    </citation>
    <scope>NUCLEOTIDE SEQUENCE</scope>
    <source>
        <strain evidence="2">ILV1</strain>
    </source>
</reference>
<accession>A0A1V0SEC5</accession>
<protein>
    <submittedName>
        <fullName evidence="2">Glycosyltransferase family 2</fullName>
    </submittedName>
</protein>
<dbReference type="Gene3D" id="3.90.550.10">
    <property type="entry name" value="Spore Coat Polysaccharide Biosynthesis Protein SpsA, Chain A"/>
    <property type="match status" value="1"/>
</dbReference>